<sequence>MTSNPNDPNHPDHNQPRFGDFGSQPPPSPSGHHTQVVAPTRLSILAILSLVTGLLALPICCIPAGGSIFALLPVGLGFGGLRAIRKSQGRTAGKSLAIAGLVMGLLVTIASTLFWIAIGSQFAKMPAVYAQVLDKDPAVVRTILTSAVSTSITDEEITRFREAFIADYSQTWAVPAGLGPMLKGYLAAGDLQALNDVQPGPMQSPIPLAVEIDGGWTYLIVLIEQGETLGSGLPAVANAAYQAPDGSLVWLIDTPPPTPLDQSPLPDPADTESGTPDPAQPATDPNA</sequence>
<keyword evidence="2" id="KW-0812">Transmembrane</keyword>
<keyword evidence="2" id="KW-1133">Transmembrane helix</keyword>
<evidence type="ECO:0000313" key="4">
    <source>
        <dbReference type="EMBL" id="VAX41360.1"/>
    </source>
</evidence>
<feature type="transmembrane region" description="Helical" evidence="2">
    <location>
        <begin position="65"/>
        <end position="84"/>
    </location>
</feature>
<feature type="domain" description="DUF4190" evidence="3">
    <location>
        <begin position="45"/>
        <end position="113"/>
    </location>
</feature>
<gene>
    <name evidence="4" type="ORF">MNBD_PLANCTO03-2273</name>
</gene>
<proteinExistence type="predicted"/>
<name>A0A3B1DZY7_9ZZZZ</name>
<organism evidence="4">
    <name type="scientific">hydrothermal vent metagenome</name>
    <dbReference type="NCBI Taxonomy" id="652676"/>
    <lineage>
        <taxon>unclassified sequences</taxon>
        <taxon>metagenomes</taxon>
        <taxon>ecological metagenomes</taxon>
    </lineage>
</organism>
<dbReference type="InterPro" id="IPR025241">
    <property type="entry name" value="DUF4190"/>
</dbReference>
<accession>A0A3B1DZY7</accession>
<evidence type="ECO:0000256" key="2">
    <source>
        <dbReference type="SAM" id="Phobius"/>
    </source>
</evidence>
<evidence type="ECO:0000256" key="1">
    <source>
        <dbReference type="SAM" id="MobiDB-lite"/>
    </source>
</evidence>
<dbReference type="EMBL" id="UOGK01000529">
    <property type="protein sequence ID" value="VAX41360.1"/>
    <property type="molecule type" value="Genomic_DNA"/>
</dbReference>
<feature type="region of interest" description="Disordered" evidence="1">
    <location>
        <begin position="1"/>
        <end position="34"/>
    </location>
</feature>
<keyword evidence="2" id="KW-0472">Membrane</keyword>
<protein>
    <recommendedName>
        <fullName evidence="3">DUF4190 domain-containing protein</fullName>
    </recommendedName>
</protein>
<feature type="region of interest" description="Disordered" evidence="1">
    <location>
        <begin position="251"/>
        <end position="287"/>
    </location>
</feature>
<dbReference type="Pfam" id="PF13828">
    <property type="entry name" value="DUF4190"/>
    <property type="match status" value="1"/>
</dbReference>
<dbReference type="AlphaFoldDB" id="A0A3B1DZY7"/>
<reference evidence="4" key="1">
    <citation type="submission" date="2018-06" db="EMBL/GenBank/DDBJ databases">
        <authorList>
            <person name="Zhirakovskaya E."/>
        </authorList>
    </citation>
    <scope>NUCLEOTIDE SEQUENCE</scope>
</reference>
<feature type="transmembrane region" description="Helical" evidence="2">
    <location>
        <begin position="96"/>
        <end position="118"/>
    </location>
</feature>
<evidence type="ECO:0000259" key="3">
    <source>
        <dbReference type="Pfam" id="PF13828"/>
    </source>
</evidence>